<protein>
    <recommendedName>
        <fullName evidence="3">Nuclear transport factor 2 family protein</fullName>
    </recommendedName>
</protein>
<organism evidence="1 2">
    <name type="scientific">Tahibacter soli</name>
    <dbReference type="NCBI Taxonomy" id="2983605"/>
    <lineage>
        <taxon>Bacteria</taxon>
        <taxon>Pseudomonadati</taxon>
        <taxon>Pseudomonadota</taxon>
        <taxon>Gammaproteobacteria</taxon>
        <taxon>Lysobacterales</taxon>
        <taxon>Rhodanobacteraceae</taxon>
        <taxon>Tahibacter</taxon>
    </lineage>
</organism>
<proteinExistence type="predicted"/>
<name>A0A9X3YHQ1_9GAMM</name>
<evidence type="ECO:0000313" key="2">
    <source>
        <dbReference type="Proteomes" id="UP001139971"/>
    </source>
</evidence>
<evidence type="ECO:0000313" key="1">
    <source>
        <dbReference type="EMBL" id="MDC8011837.1"/>
    </source>
</evidence>
<sequence>MTRADWQRDAERIETLIPAIYACISGAAGAPRDWERFRFLHWPGARSLRTVVHEDGRIEAQVFDNDTYIENVAPFFAANDFHEIETAQRVERFGQVAHVWSRYEARTSPDSPHVIKRGANSIQLFHDGARWWVFSTIWDNEREGLTFDLF</sequence>
<reference evidence="1" key="1">
    <citation type="submission" date="2023-02" db="EMBL/GenBank/DDBJ databases">
        <title>Tahibacter soli sp. nov. isolated from soil.</title>
        <authorList>
            <person name="Baek J.H."/>
            <person name="Lee J.K."/>
            <person name="Choi D.G."/>
            <person name="Jeon C.O."/>
        </authorList>
    </citation>
    <scope>NUCLEOTIDE SEQUENCE</scope>
    <source>
        <strain evidence="1">BL</strain>
    </source>
</reference>
<dbReference type="RefSeq" id="WP_263543107.1">
    <property type="nucleotide sequence ID" value="NZ_JAOVZO020000003.1"/>
</dbReference>
<gene>
    <name evidence="1" type="ORF">OD750_004680</name>
</gene>
<evidence type="ECO:0008006" key="3">
    <source>
        <dbReference type="Google" id="ProtNLM"/>
    </source>
</evidence>
<dbReference type="AlphaFoldDB" id="A0A9X3YHQ1"/>
<accession>A0A9X3YHQ1</accession>
<comment type="caution">
    <text evidence="1">The sequence shown here is derived from an EMBL/GenBank/DDBJ whole genome shotgun (WGS) entry which is preliminary data.</text>
</comment>
<keyword evidence="2" id="KW-1185">Reference proteome</keyword>
<dbReference type="EMBL" id="JAOVZO020000003">
    <property type="protein sequence ID" value="MDC8011837.1"/>
    <property type="molecule type" value="Genomic_DNA"/>
</dbReference>
<dbReference type="Proteomes" id="UP001139971">
    <property type="component" value="Unassembled WGS sequence"/>
</dbReference>